<feature type="domain" description="EGF-like" evidence="1">
    <location>
        <begin position="76"/>
        <end position="113"/>
    </location>
</feature>
<protein>
    <submittedName>
        <fullName evidence="2">Fibulin-5</fullName>
    </submittedName>
</protein>
<sequence>MILSVQSIPTARLGWTLKGKGGIHQFYLVTADADLCANSPCAGSCSETEDGVNFICTCSPGQTLADDGFSCSDADLCANSSCEGNCSETEDGTDIICSCSPGQILADDGFSCTGTGGPQPPGDFVIAVSLSGGHH</sequence>
<evidence type="ECO:0000313" key="3">
    <source>
        <dbReference type="Proteomes" id="UP000735302"/>
    </source>
</evidence>
<proteinExistence type="predicted"/>
<dbReference type="EMBL" id="BLXT01006948">
    <property type="protein sequence ID" value="GFO34965.1"/>
    <property type="molecule type" value="Genomic_DNA"/>
</dbReference>
<reference evidence="2 3" key="1">
    <citation type="journal article" date="2021" name="Elife">
        <title>Chloroplast acquisition without the gene transfer in kleptoplastic sea slugs, Plakobranchus ocellatus.</title>
        <authorList>
            <person name="Maeda T."/>
            <person name="Takahashi S."/>
            <person name="Yoshida T."/>
            <person name="Shimamura S."/>
            <person name="Takaki Y."/>
            <person name="Nagai Y."/>
            <person name="Toyoda A."/>
            <person name="Suzuki Y."/>
            <person name="Arimoto A."/>
            <person name="Ishii H."/>
            <person name="Satoh N."/>
            <person name="Nishiyama T."/>
            <person name="Hasebe M."/>
            <person name="Maruyama T."/>
            <person name="Minagawa J."/>
            <person name="Obokata J."/>
            <person name="Shigenobu S."/>
        </authorList>
    </citation>
    <scope>NUCLEOTIDE SEQUENCE [LARGE SCALE GENOMIC DNA]</scope>
</reference>
<dbReference type="Proteomes" id="UP000735302">
    <property type="component" value="Unassembled WGS sequence"/>
</dbReference>
<feature type="domain" description="EGF-like" evidence="1">
    <location>
        <begin position="35"/>
        <end position="72"/>
    </location>
</feature>
<evidence type="ECO:0000259" key="1">
    <source>
        <dbReference type="SMART" id="SM00181"/>
    </source>
</evidence>
<comment type="caution">
    <text evidence="2">The sequence shown here is derived from an EMBL/GenBank/DDBJ whole genome shotgun (WGS) entry which is preliminary data.</text>
</comment>
<dbReference type="Gene3D" id="2.10.25.10">
    <property type="entry name" value="Laminin"/>
    <property type="match status" value="2"/>
</dbReference>
<dbReference type="AlphaFoldDB" id="A0AAV4CSS5"/>
<name>A0AAV4CSS5_9GAST</name>
<dbReference type="InterPro" id="IPR000742">
    <property type="entry name" value="EGF"/>
</dbReference>
<dbReference type="InterPro" id="IPR009030">
    <property type="entry name" value="Growth_fac_rcpt_cys_sf"/>
</dbReference>
<accession>A0AAV4CSS5</accession>
<evidence type="ECO:0000313" key="2">
    <source>
        <dbReference type="EMBL" id="GFO34965.1"/>
    </source>
</evidence>
<organism evidence="2 3">
    <name type="scientific">Plakobranchus ocellatus</name>
    <dbReference type="NCBI Taxonomy" id="259542"/>
    <lineage>
        <taxon>Eukaryota</taxon>
        <taxon>Metazoa</taxon>
        <taxon>Spiralia</taxon>
        <taxon>Lophotrochozoa</taxon>
        <taxon>Mollusca</taxon>
        <taxon>Gastropoda</taxon>
        <taxon>Heterobranchia</taxon>
        <taxon>Euthyneura</taxon>
        <taxon>Panpulmonata</taxon>
        <taxon>Sacoglossa</taxon>
        <taxon>Placobranchoidea</taxon>
        <taxon>Plakobranchidae</taxon>
        <taxon>Plakobranchus</taxon>
    </lineage>
</organism>
<gene>
    <name evidence="2" type="ORF">PoB_006147000</name>
</gene>
<keyword evidence="3" id="KW-1185">Reference proteome</keyword>
<dbReference type="SMART" id="SM00181">
    <property type="entry name" value="EGF"/>
    <property type="match status" value="2"/>
</dbReference>
<dbReference type="SUPFAM" id="SSF57184">
    <property type="entry name" value="Growth factor receptor domain"/>
    <property type="match status" value="1"/>
</dbReference>